<evidence type="ECO:0000259" key="2">
    <source>
        <dbReference type="Pfam" id="PF19783"/>
    </source>
</evidence>
<feature type="signal peptide" evidence="1">
    <location>
        <begin position="1"/>
        <end position="25"/>
    </location>
</feature>
<keyword evidence="4" id="KW-1185">Reference proteome</keyword>
<dbReference type="Pfam" id="PF19783">
    <property type="entry name" value="DUF6268"/>
    <property type="match status" value="1"/>
</dbReference>
<gene>
    <name evidence="3" type="ORF">ACFQ21_09860</name>
</gene>
<dbReference type="Proteomes" id="UP001597112">
    <property type="component" value="Unassembled WGS sequence"/>
</dbReference>
<dbReference type="InterPro" id="IPR046235">
    <property type="entry name" value="DUF6268"/>
</dbReference>
<proteinExistence type="predicted"/>
<sequence>MIPLPVAFRLAIALLFMVNSVIVHAQDLKPGLPGMAPSKWITIKHTQAPDRSFRTSKSKRKTYTQEDAAFKCWIPIMLKTQYSVIAGPQYRTEQLELKSSGENPIHELSNWNLRSIGLDLKSLIMLDSVSWLLVNFNANQCGNLNDVAMKDVPVNFTLTSLFLQKKSARKEVGFGLMMNTLFHKFTLMPVMAFNYNFSKTCGIEMCLPQKIVLRTNLSPTDIVYAKAEAMSRSYYIKYDDKDSSPFRRTELDLGLAYNKQINKLVGVEAFGGYRRNISCYLPEDIVAVKTSGAVFTLELYVKPPRL</sequence>
<accession>A0ABW3K325</accession>
<name>A0ABW3K325_9BACT</name>
<reference evidence="4" key="1">
    <citation type="journal article" date="2019" name="Int. J. Syst. Evol. Microbiol.">
        <title>The Global Catalogue of Microorganisms (GCM) 10K type strain sequencing project: providing services to taxonomists for standard genome sequencing and annotation.</title>
        <authorList>
            <consortium name="The Broad Institute Genomics Platform"/>
            <consortium name="The Broad Institute Genome Sequencing Center for Infectious Disease"/>
            <person name="Wu L."/>
            <person name="Ma J."/>
        </authorList>
    </citation>
    <scope>NUCLEOTIDE SEQUENCE [LARGE SCALE GENOMIC DNA]</scope>
    <source>
        <strain evidence="4">CCUG 58938</strain>
    </source>
</reference>
<dbReference type="EMBL" id="JBHTKA010000002">
    <property type="protein sequence ID" value="MFD0999613.1"/>
    <property type="molecule type" value="Genomic_DNA"/>
</dbReference>
<evidence type="ECO:0000313" key="4">
    <source>
        <dbReference type="Proteomes" id="UP001597112"/>
    </source>
</evidence>
<evidence type="ECO:0000256" key="1">
    <source>
        <dbReference type="SAM" id="SignalP"/>
    </source>
</evidence>
<comment type="caution">
    <text evidence="3">The sequence shown here is derived from an EMBL/GenBank/DDBJ whole genome shotgun (WGS) entry which is preliminary data.</text>
</comment>
<evidence type="ECO:0000313" key="3">
    <source>
        <dbReference type="EMBL" id="MFD0999613.1"/>
    </source>
</evidence>
<protein>
    <submittedName>
        <fullName evidence="3">DUF6268 family outer membrane beta-barrel protein</fullName>
    </submittedName>
</protein>
<feature type="chain" id="PRO_5045615083" evidence="1">
    <location>
        <begin position="26"/>
        <end position="306"/>
    </location>
</feature>
<dbReference type="RefSeq" id="WP_377578447.1">
    <property type="nucleotide sequence ID" value="NZ_JBHTKA010000002.1"/>
</dbReference>
<organism evidence="3 4">
    <name type="scientific">Ohtaekwangia kribbensis</name>
    <dbReference type="NCBI Taxonomy" id="688913"/>
    <lineage>
        <taxon>Bacteria</taxon>
        <taxon>Pseudomonadati</taxon>
        <taxon>Bacteroidota</taxon>
        <taxon>Cytophagia</taxon>
        <taxon>Cytophagales</taxon>
        <taxon>Fulvivirgaceae</taxon>
        <taxon>Ohtaekwangia</taxon>
    </lineage>
</organism>
<feature type="domain" description="DUF6268" evidence="2">
    <location>
        <begin position="42"/>
        <end position="275"/>
    </location>
</feature>
<keyword evidence="1" id="KW-0732">Signal</keyword>